<dbReference type="Proteomes" id="UP001055940">
    <property type="component" value="Chromosome"/>
</dbReference>
<dbReference type="EMBL" id="CP099837">
    <property type="protein sequence ID" value="USY19702.1"/>
    <property type="molecule type" value="Genomic_DNA"/>
</dbReference>
<accession>A0ABY5D6S1</accession>
<evidence type="ECO:0000313" key="1">
    <source>
        <dbReference type="EMBL" id="USY19702.1"/>
    </source>
</evidence>
<reference evidence="1" key="1">
    <citation type="submission" date="2022-06" db="EMBL/GenBank/DDBJ databases">
        <authorList>
            <person name="Ping M."/>
        </authorList>
    </citation>
    <scope>NUCLEOTIDE SEQUENCE</scope>
    <source>
        <strain evidence="1">JCM11759T</strain>
    </source>
</reference>
<dbReference type="RefSeq" id="WP_254418894.1">
    <property type="nucleotide sequence ID" value="NZ_BAAAJB010000097.1"/>
</dbReference>
<proteinExistence type="predicted"/>
<protein>
    <submittedName>
        <fullName evidence="1">Uncharacterized protein</fullName>
    </submittedName>
</protein>
<organism evidence="1 2">
    <name type="scientific">Nocardiopsis exhalans</name>
    <dbReference type="NCBI Taxonomy" id="163604"/>
    <lineage>
        <taxon>Bacteria</taxon>
        <taxon>Bacillati</taxon>
        <taxon>Actinomycetota</taxon>
        <taxon>Actinomycetes</taxon>
        <taxon>Streptosporangiales</taxon>
        <taxon>Nocardiopsidaceae</taxon>
        <taxon>Nocardiopsis</taxon>
    </lineage>
</organism>
<sequence>MTLDDIRRRVDKIFRRYELRDWENAAAYECRLHRDVLRAIANGSGPPTELAAEALRTTELDFESYGPESPPDVDLRAARLTADAHPGTERSSR</sequence>
<evidence type="ECO:0000313" key="2">
    <source>
        <dbReference type="Proteomes" id="UP001055940"/>
    </source>
</evidence>
<name>A0ABY5D6S1_9ACTN</name>
<keyword evidence="2" id="KW-1185">Reference proteome</keyword>
<gene>
    <name evidence="1" type="ORF">NE857_31485</name>
</gene>